<dbReference type="OMA" id="XNSIATS"/>
<feature type="region of interest" description="Disordered" evidence="2">
    <location>
        <begin position="230"/>
        <end position="252"/>
    </location>
</feature>
<dbReference type="KEGG" id="aplc:110976636"/>
<organism evidence="3 4">
    <name type="scientific">Acanthaster planci</name>
    <name type="common">Crown-of-thorns starfish</name>
    <dbReference type="NCBI Taxonomy" id="133434"/>
    <lineage>
        <taxon>Eukaryota</taxon>
        <taxon>Metazoa</taxon>
        <taxon>Echinodermata</taxon>
        <taxon>Eleutherozoa</taxon>
        <taxon>Asterozoa</taxon>
        <taxon>Asteroidea</taxon>
        <taxon>Valvatacea</taxon>
        <taxon>Valvatida</taxon>
        <taxon>Acanthasteridae</taxon>
        <taxon>Acanthaster</taxon>
    </lineage>
</organism>
<dbReference type="Proteomes" id="UP000694845">
    <property type="component" value="Unplaced"/>
</dbReference>
<reference evidence="4" key="1">
    <citation type="submission" date="2025-08" db="UniProtKB">
        <authorList>
            <consortium name="RefSeq"/>
        </authorList>
    </citation>
    <scope>IDENTIFICATION</scope>
</reference>
<proteinExistence type="predicted"/>
<dbReference type="GeneID" id="110976636"/>
<keyword evidence="1" id="KW-0175">Coiled coil</keyword>
<evidence type="ECO:0000313" key="3">
    <source>
        <dbReference type="Proteomes" id="UP000694845"/>
    </source>
</evidence>
<evidence type="ECO:0000256" key="2">
    <source>
        <dbReference type="SAM" id="MobiDB-lite"/>
    </source>
</evidence>
<protein>
    <submittedName>
        <fullName evidence="4">Uncharacterized protein LOC110976636</fullName>
    </submittedName>
</protein>
<accession>A0A8B7Y1D9</accession>
<keyword evidence="3" id="KW-1185">Reference proteome</keyword>
<evidence type="ECO:0000313" key="4">
    <source>
        <dbReference type="RefSeq" id="XP_022085781.1"/>
    </source>
</evidence>
<dbReference type="AlphaFoldDB" id="A0A8B7Y1D9"/>
<dbReference type="OrthoDB" id="5987687at2759"/>
<dbReference type="RefSeq" id="XP_022085781.1">
    <property type="nucleotide sequence ID" value="XM_022230089.1"/>
</dbReference>
<name>A0A8B7Y1D9_ACAPL</name>
<gene>
    <name evidence="4" type="primary">LOC110976636</name>
</gene>
<sequence>MLYMQNKKLEEQLKKQNEELQEIRQNMRQGEVNSRGKRVAVPRECSQSVRDVYGKLYRDGIGGFNLAQIKTSRENEETISTLTREIRTLHGREKWSSAQIRKAAKTYFTSLRDKQRRMERGTYDQHALAAKRRSRKFRKLQRRQSALKTLQASQELKKEALEVLTIDYMSSEESMSEGEEDRSSGCKTRRLLKLPWERSKLASLKHKLDAHFAKTAPAVVSRLLPEFVISNVPSSRPPPSGAPSWAVRTPPN</sequence>
<feature type="coiled-coil region" evidence="1">
    <location>
        <begin position="3"/>
        <end position="33"/>
    </location>
</feature>
<evidence type="ECO:0000256" key="1">
    <source>
        <dbReference type="SAM" id="Coils"/>
    </source>
</evidence>